<name>A0A4P2QGL3_SORCE</name>
<organism evidence="1 2">
    <name type="scientific">Sorangium cellulosum</name>
    <name type="common">Polyangium cellulosum</name>
    <dbReference type="NCBI Taxonomy" id="56"/>
    <lineage>
        <taxon>Bacteria</taxon>
        <taxon>Pseudomonadati</taxon>
        <taxon>Myxococcota</taxon>
        <taxon>Polyangia</taxon>
        <taxon>Polyangiales</taxon>
        <taxon>Polyangiaceae</taxon>
        <taxon>Sorangium</taxon>
    </lineage>
</organism>
<proteinExistence type="predicted"/>
<reference evidence="1 2" key="1">
    <citation type="submission" date="2015-09" db="EMBL/GenBank/DDBJ databases">
        <title>Sorangium comparison.</title>
        <authorList>
            <person name="Zaburannyi N."/>
            <person name="Bunk B."/>
            <person name="Overmann J."/>
            <person name="Mueller R."/>
        </authorList>
    </citation>
    <scope>NUCLEOTIDE SEQUENCE [LARGE SCALE GENOMIC DNA]</scope>
    <source>
        <strain evidence="1 2">So ce836</strain>
    </source>
</reference>
<accession>A0A4P2QGL3</accession>
<dbReference type="EMBL" id="CP012672">
    <property type="protein sequence ID" value="AUX28648.1"/>
    <property type="molecule type" value="Genomic_DNA"/>
</dbReference>
<gene>
    <name evidence="1" type="ORF">SOCE836_007290</name>
</gene>
<dbReference type="AlphaFoldDB" id="A0A4P2QGL3"/>
<evidence type="ECO:0000313" key="2">
    <source>
        <dbReference type="Proteomes" id="UP000295497"/>
    </source>
</evidence>
<dbReference type="Proteomes" id="UP000295497">
    <property type="component" value="Chromosome"/>
</dbReference>
<protein>
    <submittedName>
        <fullName evidence="1">Uncharacterized protein</fullName>
    </submittedName>
</protein>
<sequence>MEDIARLRGKLDTFLDVVRKQFDVEPHSPDIHYKGDLRYVQGLPPDEPKRGVQDCRIFEAALAIGRADATNNRPARFFLTKDSDFLKKVGVKDELDALGIELVGSAGQIYGRFAPR</sequence>
<evidence type="ECO:0000313" key="1">
    <source>
        <dbReference type="EMBL" id="AUX28648.1"/>
    </source>
</evidence>